<accession>A0A852SM40</accession>
<dbReference type="SUPFAM" id="SSF53474">
    <property type="entry name" value="alpha/beta-Hydrolases"/>
    <property type="match status" value="1"/>
</dbReference>
<name>A0A852SM40_9MICO</name>
<dbReference type="InterPro" id="IPR029058">
    <property type="entry name" value="AB_hydrolase_fold"/>
</dbReference>
<dbReference type="PANTHER" id="PTHR37017">
    <property type="entry name" value="AB HYDROLASE-1 DOMAIN-CONTAINING PROTEIN-RELATED"/>
    <property type="match status" value="1"/>
</dbReference>
<dbReference type="AlphaFoldDB" id="A0A852SM40"/>
<dbReference type="EMBL" id="JACCBM010000001">
    <property type="protein sequence ID" value="NYD69909.1"/>
    <property type="molecule type" value="Genomic_DNA"/>
</dbReference>
<feature type="chain" id="PRO_5032604079" evidence="1">
    <location>
        <begin position="37"/>
        <end position="282"/>
    </location>
</feature>
<comment type="caution">
    <text evidence="3">The sequence shown here is derived from an EMBL/GenBank/DDBJ whole genome shotgun (WGS) entry which is preliminary data.</text>
</comment>
<evidence type="ECO:0000259" key="2">
    <source>
        <dbReference type="Pfam" id="PF12697"/>
    </source>
</evidence>
<evidence type="ECO:0000313" key="4">
    <source>
        <dbReference type="Proteomes" id="UP000549913"/>
    </source>
</evidence>
<dbReference type="Pfam" id="PF12697">
    <property type="entry name" value="Abhydrolase_6"/>
    <property type="match status" value="1"/>
</dbReference>
<dbReference type="RefSeq" id="WP_179547157.1">
    <property type="nucleotide sequence ID" value="NZ_BSEW01000001.1"/>
</dbReference>
<feature type="signal peptide" evidence="1">
    <location>
        <begin position="1"/>
        <end position="36"/>
    </location>
</feature>
<feature type="domain" description="AB hydrolase-1" evidence="2">
    <location>
        <begin position="49"/>
        <end position="274"/>
    </location>
</feature>
<proteinExistence type="predicted"/>
<sequence length="282" mass="28398">MSLHRSRRSHRGLAAAVTAVAALTGLAAASAVPAAAAEIAARPSAKPTIVLVHGAWADSSSFAPVTARLQKDGFTVLSAPNPLRGLAADAGTVAAFVNQATTGPVVLVGHSYGGAVITNAAAQTPSVTALAYIDAFAPDQGETIVQLAGAVPGSALAADPSEVFDAVQDPNLPAGNPDLYVKRSGFAAAFAAHLDRHDAAVLAASQRPIAGGALQEPSGAPAWKTLPSFFLIGTEDRVIPADGQRAMASRAGGTVVEVKADHLSMLEKPADVAKLIERAAGK</sequence>
<dbReference type="GO" id="GO:0003824">
    <property type="term" value="F:catalytic activity"/>
    <property type="evidence" value="ECO:0007669"/>
    <property type="project" value="UniProtKB-ARBA"/>
</dbReference>
<gene>
    <name evidence="3" type="ORF">BJ984_001067</name>
</gene>
<dbReference type="Proteomes" id="UP000549913">
    <property type="component" value="Unassembled WGS sequence"/>
</dbReference>
<dbReference type="InterPro" id="IPR000073">
    <property type="entry name" value="AB_hydrolase_1"/>
</dbReference>
<evidence type="ECO:0000256" key="1">
    <source>
        <dbReference type="SAM" id="SignalP"/>
    </source>
</evidence>
<reference evidence="3 4" key="1">
    <citation type="submission" date="2020-07" db="EMBL/GenBank/DDBJ databases">
        <title>Sequencing the genomes of 1000 actinobacteria strains.</title>
        <authorList>
            <person name="Klenk H.-P."/>
        </authorList>
    </citation>
    <scope>NUCLEOTIDE SEQUENCE [LARGE SCALE GENOMIC DNA]</scope>
    <source>
        <strain evidence="3 4">DSM 26474</strain>
    </source>
</reference>
<keyword evidence="1" id="KW-0732">Signal</keyword>
<dbReference type="Gene3D" id="3.40.50.1820">
    <property type="entry name" value="alpha/beta hydrolase"/>
    <property type="match status" value="1"/>
</dbReference>
<evidence type="ECO:0000313" key="3">
    <source>
        <dbReference type="EMBL" id="NYD69909.1"/>
    </source>
</evidence>
<dbReference type="InterPro" id="IPR006311">
    <property type="entry name" value="TAT_signal"/>
</dbReference>
<organism evidence="3 4">
    <name type="scientific">Herbiconiux flava</name>
    <dbReference type="NCBI Taxonomy" id="881268"/>
    <lineage>
        <taxon>Bacteria</taxon>
        <taxon>Bacillati</taxon>
        <taxon>Actinomycetota</taxon>
        <taxon>Actinomycetes</taxon>
        <taxon>Micrococcales</taxon>
        <taxon>Microbacteriaceae</taxon>
        <taxon>Herbiconiux</taxon>
    </lineage>
</organism>
<dbReference type="PROSITE" id="PS51318">
    <property type="entry name" value="TAT"/>
    <property type="match status" value="1"/>
</dbReference>
<dbReference type="InterPro" id="IPR052897">
    <property type="entry name" value="Sec-Metab_Biosynth_Hydrolase"/>
</dbReference>
<dbReference type="PANTHER" id="PTHR37017:SF11">
    <property type="entry name" value="ESTERASE_LIPASE_THIOESTERASE DOMAIN-CONTAINING PROTEIN"/>
    <property type="match status" value="1"/>
</dbReference>
<protein>
    <submittedName>
        <fullName evidence="3">Pimeloyl-ACP methyl ester carboxylesterase</fullName>
    </submittedName>
</protein>
<keyword evidence="4" id="KW-1185">Reference proteome</keyword>